<dbReference type="Pfam" id="PF00168">
    <property type="entry name" value="C2"/>
    <property type="match status" value="1"/>
</dbReference>
<dbReference type="SMART" id="SM00239">
    <property type="entry name" value="C2"/>
    <property type="match status" value="1"/>
</dbReference>
<dbReference type="InterPro" id="IPR047259">
    <property type="entry name" value="QUIRKY-like"/>
</dbReference>
<evidence type="ECO:0000313" key="8">
    <source>
        <dbReference type="EMBL" id="MED6154893.1"/>
    </source>
</evidence>
<dbReference type="Pfam" id="PF08372">
    <property type="entry name" value="PRT_C"/>
    <property type="match status" value="1"/>
</dbReference>
<evidence type="ECO:0000256" key="1">
    <source>
        <dbReference type="ARBA" id="ARBA00004141"/>
    </source>
</evidence>
<keyword evidence="2 6" id="KW-0812">Transmembrane</keyword>
<evidence type="ECO:0000259" key="7">
    <source>
        <dbReference type="PROSITE" id="PS50004"/>
    </source>
</evidence>
<organism evidence="8 9">
    <name type="scientific">Stylosanthes scabra</name>
    <dbReference type="NCBI Taxonomy" id="79078"/>
    <lineage>
        <taxon>Eukaryota</taxon>
        <taxon>Viridiplantae</taxon>
        <taxon>Streptophyta</taxon>
        <taxon>Embryophyta</taxon>
        <taxon>Tracheophyta</taxon>
        <taxon>Spermatophyta</taxon>
        <taxon>Magnoliopsida</taxon>
        <taxon>eudicotyledons</taxon>
        <taxon>Gunneridae</taxon>
        <taxon>Pentapetalae</taxon>
        <taxon>rosids</taxon>
        <taxon>fabids</taxon>
        <taxon>Fabales</taxon>
        <taxon>Fabaceae</taxon>
        <taxon>Papilionoideae</taxon>
        <taxon>50 kb inversion clade</taxon>
        <taxon>dalbergioids sensu lato</taxon>
        <taxon>Dalbergieae</taxon>
        <taxon>Pterocarpus clade</taxon>
        <taxon>Stylosanthes</taxon>
    </lineage>
</organism>
<proteinExistence type="predicted"/>
<evidence type="ECO:0000256" key="6">
    <source>
        <dbReference type="SAM" id="Phobius"/>
    </source>
</evidence>
<protein>
    <recommendedName>
        <fullName evidence="7">C2 domain-containing protein</fullName>
    </recommendedName>
</protein>
<dbReference type="EMBL" id="JASCZI010120830">
    <property type="protein sequence ID" value="MED6154893.1"/>
    <property type="molecule type" value="Genomic_DNA"/>
</dbReference>
<comment type="subcellular location">
    <subcellularLocation>
        <location evidence="1">Membrane</location>
        <topology evidence="1">Multi-pass membrane protein</topology>
    </subcellularLocation>
</comment>
<dbReference type="SUPFAM" id="SSF49562">
    <property type="entry name" value="C2 domain (Calcium/lipid-binding domain, CaLB)"/>
    <property type="match status" value="2"/>
</dbReference>
<evidence type="ECO:0000256" key="4">
    <source>
        <dbReference type="ARBA" id="ARBA00022989"/>
    </source>
</evidence>
<dbReference type="PROSITE" id="PS50004">
    <property type="entry name" value="C2"/>
    <property type="match status" value="1"/>
</dbReference>
<dbReference type="InterPro" id="IPR000008">
    <property type="entry name" value="C2_dom"/>
</dbReference>
<evidence type="ECO:0000313" key="9">
    <source>
        <dbReference type="Proteomes" id="UP001341840"/>
    </source>
</evidence>
<feature type="transmembrane region" description="Helical" evidence="6">
    <location>
        <begin position="395"/>
        <end position="422"/>
    </location>
</feature>
<dbReference type="InterPro" id="IPR035892">
    <property type="entry name" value="C2_domain_sf"/>
</dbReference>
<evidence type="ECO:0000256" key="5">
    <source>
        <dbReference type="ARBA" id="ARBA00023136"/>
    </source>
</evidence>
<keyword evidence="9" id="KW-1185">Reference proteome</keyword>
<dbReference type="Proteomes" id="UP001341840">
    <property type="component" value="Unassembled WGS sequence"/>
</dbReference>
<dbReference type="InterPro" id="IPR013583">
    <property type="entry name" value="MCTP_C"/>
</dbReference>
<evidence type="ECO:0000256" key="3">
    <source>
        <dbReference type="ARBA" id="ARBA00022737"/>
    </source>
</evidence>
<gene>
    <name evidence="8" type="ORF">PIB30_000395</name>
</gene>
<keyword evidence="5 6" id="KW-0472">Membrane</keyword>
<dbReference type="Gene3D" id="2.60.40.150">
    <property type="entry name" value="C2 domain"/>
    <property type="match status" value="1"/>
</dbReference>
<keyword evidence="4 6" id="KW-1133">Transmembrane helix</keyword>
<sequence length="564" mass="64135">MESNPIDNVSSREQLGSQLTGSKVYHYPKLWHLRISVVEAENIMPGHRGAEVVRFPEFVTKVQLEIYLMRTAVAAPGTTRSFSNPFWNEDFSFIIDEPFVKSLQVSVVDRMGMEWGNQIVVATGELPMATILKQAYESPVASSWFDLKTHFREADDNEVSTRFVPRIHLQFLLEEASMNNCDEIVQGPAVTTLWKPLIGVLELQILNAKGLLPVQTRDSGVFCVAKVVKNNIHIGYSDLLLGKVRIRLSTLENDRVYIHSYPLLTLCLSGLKRTGGLLLSIRLSCLSWANTLLIHTMPLLLPKVHYADRMLKPQHSILTSQARSLLSLRMSEEEPPLDRKVGYQLFDFDFGIALWSIRKNKTNFFRLEAAISGFIAMCDHHLEEIQEWEKPVHSALFLVIFLTLIMMLPRLIIPSFFLYMVIVGLVNYRYRPRHPPTMDAEFSHADSTDPDEFDTFPTSRPIHIVAMRYDRLRSIAEDIQTAAGDLASLLEQFQALVSWTDPRASYLFLAFCLVAALVSYVVPIRVVIAVLGLYRLTLPLFRSKLPPAAQNFFERLPSKVDTLL</sequence>
<feature type="transmembrane region" description="Helical" evidence="6">
    <location>
        <begin position="506"/>
        <end position="534"/>
    </location>
</feature>
<name>A0ABU6U4A8_9FABA</name>
<evidence type="ECO:0000256" key="2">
    <source>
        <dbReference type="ARBA" id="ARBA00022692"/>
    </source>
</evidence>
<dbReference type="PANTHER" id="PTHR31425">
    <property type="entry name" value="PHOSPHORIBOSYLANTHRANILATE TRANSFERASE ISOFORM 1"/>
    <property type="match status" value="1"/>
</dbReference>
<comment type="caution">
    <text evidence="8">The sequence shown here is derived from an EMBL/GenBank/DDBJ whole genome shotgun (WGS) entry which is preliminary data.</text>
</comment>
<reference evidence="8 9" key="1">
    <citation type="journal article" date="2023" name="Plants (Basel)">
        <title>Bridging the Gap: Combining Genomics and Transcriptomics Approaches to Understand Stylosanthes scabra, an Orphan Legume from the Brazilian Caatinga.</title>
        <authorList>
            <person name="Ferreira-Neto J.R.C."/>
            <person name="da Silva M.D."/>
            <person name="Binneck E."/>
            <person name="de Melo N.F."/>
            <person name="da Silva R.H."/>
            <person name="de Melo A.L.T.M."/>
            <person name="Pandolfi V."/>
            <person name="Bustamante F.O."/>
            <person name="Brasileiro-Vidal A.C."/>
            <person name="Benko-Iseppon A.M."/>
        </authorList>
    </citation>
    <scope>NUCLEOTIDE SEQUENCE [LARGE SCALE GENOMIC DNA]</scope>
    <source>
        <tissue evidence="8">Leaves</tissue>
    </source>
</reference>
<dbReference type="PANTHER" id="PTHR31425:SF48">
    <property type="entry name" value="MULTIPLE C2 DOMAIN AND TRANSMEMBRANE REGION PROTEIN 10"/>
    <property type="match status" value="1"/>
</dbReference>
<keyword evidence="3" id="KW-0677">Repeat</keyword>
<accession>A0ABU6U4A8</accession>
<feature type="domain" description="C2" evidence="7">
    <location>
        <begin position="11"/>
        <end position="145"/>
    </location>
</feature>